<feature type="transmembrane region" description="Helical" evidence="1">
    <location>
        <begin position="257"/>
        <end position="280"/>
    </location>
</feature>
<feature type="transmembrane region" description="Helical" evidence="1">
    <location>
        <begin position="134"/>
        <end position="154"/>
    </location>
</feature>
<gene>
    <name evidence="2" type="ORF">GTHE00462_LOCUS38195</name>
</gene>
<feature type="transmembrane region" description="Helical" evidence="1">
    <location>
        <begin position="96"/>
        <end position="114"/>
    </location>
</feature>
<dbReference type="AlphaFoldDB" id="A0A7S4PMC4"/>
<protein>
    <submittedName>
        <fullName evidence="2">Uncharacterized protein</fullName>
    </submittedName>
</protein>
<feature type="transmembrane region" description="Helical" evidence="1">
    <location>
        <begin position="233"/>
        <end position="251"/>
    </location>
</feature>
<name>A0A7S4PMC4_GUITH</name>
<keyword evidence="1" id="KW-0812">Transmembrane</keyword>
<accession>A0A7S4PMC4</accession>
<evidence type="ECO:0000256" key="1">
    <source>
        <dbReference type="SAM" id="Phobius"/>
    </source>
</evidence>
<feature type="transmembrane region" description="Helical" evidence="1">
    <location>
        <begin position="33"/>
        <end position="52"/>
    </location>
</feature>
<dbReference type="EMBL" id="HBKN01048852">
    <property type="protein sequence ID" value="CAE2339377.1"/>
    <property type="molecule type" value="Transcribed_RNA"/>
</dbReference>
<evidence type="ECO:0000313" key="2">
    <source>
        <dbReference type="EMBL" id="CAE2339377.1"/>
    </source>
</evidence>
<keyword evidence="1" id="KW-0472">Membrane</keyword>
<organism evidence="2">
    <name type="scientific">Guillardia theta</name>
    <name type="common">Cryptophyte</name>
    <name type="synonym">Cryptomonas phi</name>
    <dbReference type="NCBI Taxonomy" id="55529"/>
    <lineage>
        <taxon>Eukaryota</taxon>
        <taxon>Cryptophyceae</taxon>
        <taxon>Pyrenomonadales</taxon>
        <taxon>Geminigeraceae</taxon>
        <taxon>Guillardia</taxon>
    </lineage>
</organism>
<keyword evidence="1" id="KW-1133">Transmembrane helix</keyword>
<sequence length="286" mass="31992">MEETMLDTSLWMCLMLASLVPFVQKLLLLELNLTPMFLGFAEALAVYSIDRYRDNLQCKDLRAQQLVERSKRLFVVGSCCFTLLFLTAPLGTKLVFLVHLSLGLLYAMRLPVLISSRSERTTWRIKELPCSKAFFVAFSTSFMALFAPLAYANSRRLPAGPAWRESAQALTLVFLISFSVENLQDVRDLDSDRAAGTVTLALKLGVRRTKCLLTSLWFLFAAMQVRANGAKSSTVQLLVALTVVSLTWSPVIISSKFFYSLLLESVFASPLLFSLLLDLLSSPSYK</sequence>
<feature type="transmembrane region" description="Helical" evidence="1">
    <location>
        <begin position="73"/>
        <end position="90"/>
    </location>
</feature>
<reference evidence="2" key="1">
    <citation type="submission" date="2021-01" db="EMBL/GenBank/DDBJ databases">
        <authorList>
            <person name="Corre E."/>
            <person name="Pelletier E."/>
            <person name="Niang G."/>
            <person name="Scheremetjew M."/>
            <person name="Finn R."/>
            <person name="Kale V."/>
            <person name="Holt S."/>
            <person name="Cochrane G."/>
            <person name="Meng A."/>
            <person name="Brown T."/>
            <person name="Cohen L."/>
        </authorList>
    </citation>
    <scope>NUCLEOTIDE SEQUENCE</scope>
    <source>
        <strain evidence="2">CCMP 2712</strain>
    </source>
</reference>
<proteinExistence type="predicted"/>